<dbReference type="Pfam" id="PF21360">
    <property type="entry name" value="PylC-like_N"/>
    <property type="match status" value="1"/>
</dbReference>
<feature type="domain" description="ATP-grasp" evidence="2">
    <location>
        <begin position="110"/>
        <end position="294"/>
    </location>
</feature>
<dbReference type="Gene3D" id="3.30.470.20">
    <property type="entry name" value="ATP-grasp fold, B domain"/>
    <property type="match status" value="1"/>
</dbReference>
<proteinExistence type="predicted"/>
<dbReference type="RefSeq" id="WP_176944337.1">
    <property type="nucleotide sequence ID" value="NZ_FNCQ01000020.1"/>
</dbReference>
<organism evidence="3 4">
    <name type="scientific">Prevotella communis</name>
    <dbReference type="NCBI Taxonomy" id="2913614"/>
    <lineage>
        <taxon>Bacteria</taxon>
        <taxon>Pseudomonadati</taxon>
        <taxon>Bacteroidota</taxon>
        <taxon>Bacteroidia</taxon>
        <taxon>Bacteroidales</taxon>
        <taxon>Prevotellaceae</taxon>
        <taxon>Prevotella</taxon>
    </lineage>
</organism>
<reference evidence="4" key="1">
    <citation type="submission" date="2016-10" db="EMBL/GenBank/DDBJ databases">
        <authorList>
            <person name="Varghese N."/>
            <person name="Submissions S."/>
        </authorList>
    </citation>
    <scope>NUCLEOTIDE SEQUENCE [LARGE SCALE GENOMIC DNA]</scope>
    <source>
        <strain evidence="4">BP1-148</strain>
    </source>
</reference>
<keyword evidence="1" id="KW-0067">ATP-binding</keyword>
<dbReference type="Proteomes" id="UP000198779">
    <property type="component" value="Unassembled WGS sequence"/>
</dbReference>
<dbReference type="STRING" id="645274.SAMN04487901_12055"/>
<dbReference type="InterPro" id="IPR048764">
    <property type="entry name" value="PylC_N"/>
</dbReference>
<dbReference type="InterPro" id="IPR003806">
    <property type="entry name" value="ATP-grasp_PylC-type"/>
</dbReference>
<dbReference type="GO" id="GO:0046872">
    <property type="term" value="F:metal ion binding"/>
    <property type="evidence" value="ECO:0007669"/>
    <property type="project" value="InterPro"/>
</dbReference>
<keyword evidence="4" id="KW-1185">Reference proteome</keyword>
<dbReference type="InterPro" id="IPR011761">
    <property type="entry name" value="ATP-grasp"/>
</dbReference>
<dbReference type="AlphaFoldDB" id="A0A1G8ASR9"/>
<evidence type="ECO:0000259" key="2">
    <source>
        <dbReference type="PROSITE" id="PS50975"/>
    </source>
</evidence>
<gene>
    <name evidence="3" type="ORF">SAMN04487901_12055</name>
</gene>
<keyword evidence="1" id="KW-0547">Nucleotide-binding</keyword>
<dbReference type="PROSITE" id="PS50975">
    <property type="entry name" value="ATP_GRASP"/>
    <property type="match status" value="1"/>
</dbReference>
<dbReference type="SUPFAM" id="SSF56059">
    <property type="entry name" value="Glutathione synthetase ATP-binding domain-like"/>
    <property type="match status" value="1"/>
</dbReference>
<dbReference type="Gene3D" id="3.40.50.20">
    <property type="match status" value="1"/>
</dbReference>
<name>A0A1G8ASR9_9BACT</name>
<evidence type="ECO:0000256" key="1">
    <source>
        <dbReference type="PROSITE-ProRule" id="PRU00409"/>
    </source>
</evidence>
<sequence>MNILILSPGRRVEIVEYFKETFHAVGGKVFTLDMSPYAPALYSGDEFFRIDKDFNHLEYYIDNVLEICKQKEVSAILTLIDPELVLLSDYKDIFEALGIKVILSDIDFVKQTFDKYGFYCAYKDIINLVETVGSYEEAKKKLKDGTWKYPLFAKLRDGSASIGIKKIYSSIDFDGIKENPKYIYQPFIDGAEYGIDAYFDLITGELVSVFMKKKIAMRAGETDKAISVKSQTVLNEVKQITKIKGLYGPIDIDVFVSNTGEVYINEINPRFGGGHPHAYGCGINFMKLILNNLEGKVNTPIFDNYEEGIMMLKYNGLMFRSVNE</sequence>
<dbReference type="Gene3D" id="3.30.1490.20">
    <property type="entry name" value="ATP-grasp fold, A domain"/>
    <property type="match status" value="1"/>
</dbReference>
<dbReference type="EMBL" id="FNCQ01000020">
    <property type="protein sequence ID" value="SDH24071.1"/>
    <property type="molecule type" value="Genomic_DNA"/>
</dbReference>
<dbReference type="InterPro" id="IPR013815">
    <property type="entry name" value="ATP_grasp_subdomain_1"/>
</dbReference>
<dbReference type="GO" id="GO:0005524">
    <property type="term" value="F:ATP binding"/>
    <property type="evidence" value="ECO:0007669"/>
    <property type="project" value="UniProtKB-UniRule"/>
</dbReference>
<dbReference type="NCBIfam" id="NF009406">
    <property type="entry name" value="PRK12767.1-5"/>
    <property type="match status" value="1"/>
</dbReference>
<evidence type="ECO:0000313" key="3">
    <source>
        <dbReference type="EMBL" id="SDH24071.1"/>
    </source>
</evidence>
<evidence type="ECO:0000313" key="4">
    <source>
        <dbReference type="Proteomes" id="UP000198779"/>
    </source>
</evidence>
<protein>
    <submittedName>
        <fullName evidence="3">Carbamoyl-phosphate synthase large subunit</fullName>
    </submittedName>
</protein>
<dbReference type="Pfam" id="PF02655">
    <property type="entry name" value="ATP-grasp_3"/>
    <property type="match status" value="1"/>
</dbReference>
<accession>A0A1G8ASR9</accession>